<accession>A0A1I3Z210</accession>
<reference evidence="1 2" key="1">
    <citation type="submission" date="2016-10" db="EMBL/GenBank/DDBJ databases">
        <authorList>
            <person name="Varghese N."/>
            <person name="Submissions S."/>
        </authorList>
    </citation>
    <scope>NUCLEOTIDE SEQUENCE [LARGE SCALE GENOMIC DNA]</scope>
    <source>
        <strain evidence="1 2">YR512</strain>
    </source>
</reference>
<dbReference type="EMBL" id="FOSD01000006">
    <property type="protein sequence ID" value="SFK37691.1"/>
    <property type="molecule type" value="Genomic_DNA"/>
</dbReference>
<sequence>MNIQLNGRSISTQANNLSELLIEQQIDVACVATAYNGAFVPKSQYHTQLLDEGCQLEVLSPMQGG</sequence>
<dbReference type="PANTHER" id="PTHR34472">
    <property type="entry name" value="SULFUR CARRIER PROTEIN THIS"/>
    <property type="match status" value="1"/>
</dbReference>
<dbReference type="SUPFAM" id="SSF54285">
    <property type="entry name" value="MoaD/ThiS"/>
    <property type="match status" value="1"/>
</dbReference>
<dbReference type="Gene3D" id="3.10.20.30">
    <property type="match status" value="1"/>
</dbReference>
<dbReference type="InterPro" id="IPR010035">
    <property type="entry name" value="Thi_S"/>
</dbReference>
<keyword evidence="2" id="KW-1185">Reference proteome</keyword>
<comment type="caution">
    <text evidence="1">The sequence shown here is derived from an EMBL/GenBank/DDBJ whole genome shotgun (WGS) entry which is preliminary data.</text>
</comment>
<organism evidence="1 2">
    <name type="scientific">Candidatus Pantoea symbiotica</name>
    <dbReference type="NCBI Taxonomy" id="1884370"/>
    <lineage>
        <taxon>Bacteria</taxon>
        <taxon>Pseudomonadati</taxon>
        <taxon>Pseudomonadota</taxon>
        <taxon>Gammaproteobacteria</taxon>
        <taxon>Enterobacterales</taxon>
        <taxon>Erwiniaceae</taxon>
        <taxon>Pantoea</taxon>
    </lineage>
</organism>
<dbReference type="CDD" id="cd00565">
    <property type="entry name" value="Ubl_ThiS"/>
    <property type="match status" value="1"/>
</dbReference>
<dbReference type="InterPro" id="IPR012675">
    <property type="entry name" value="Beta-grasp_dom_sf"/>
</dbReference>
<evidence type="ECO:0000313" key="2">
    <source>
        <dbReference type="Proteomes" id="UP000198841"/>
    </source>
</evidence>
<dbReference type="Pfam" id="PF02597">
    <property type="entry name" value="ThiS"/>
    <property type="match status" value="1"/>
</dbReference>
<name>A0A1I3Z210_9GAMM</name>
<dbReference type="NCBIfam" id="TIGR01683">
    <property type="entry name" value="thiS"/>
    <property type="match status" value="1"/>
</dbReference>
<dbReference type="PANTHER" id="PTHR34472:SF1">
    <property type="entry name" value="SULFUR CARRIER PROTEIN THIS"/>
    <property type="match status" value="1"/>
</dbReference>
<dbReference type="RefSeq" id="WP_008110716.1">
    <property type="nucleotide sequence ID" value="NZ_FOSD01000006.1"/>
</dbReference>
<evidence type="ECO:0000313" key="1">
    <source>
        <dbReference type="EMBL" id="SFK37691.1"/>
    </source>
</evidence>
<dbReference type="InterPro" id="IPR003749">
    <property type="entry name" value="ThiS/MoaD-like"/>
</dbReference>
<proteinExistence type="predicted"/>
<dbReference type="InterPro" id="IPR016155">
    <property type="entry name" value="Mopterin_synth/thiamin_S_b"/>
</dbReference>
<gene>
    <name evidence="1" type="ORF">SAMN05518863_106308</name>
</gene>
<protein>
    <submittedName>
        <fullName evidence="1">Sulfur carrier protein</fullName>
    </submittedName>
</protein>
<dbReference type="Proteomes" id="UP000198841">
    <property type="component" value="Unassembled WGS sequence"/>
</dbReference>